<keyword evidence="3" id="KW-1185">Reference proteome</keyword>
<keyword evidence="1" id="KW-0732">Signal</keyword>
<proteinExistence type="predicted"/>
<accession>A0ABY8UR32</accession>
<dbReference type="EMBL" id="CP126224">
    <property type="protein sequence ID" value="WIA24054.1"/>
    <property type="molecule type" value="Genomic_DNA"/>
</dbReference>
<evidence type="ECO:0000313" key="3">
    <source>
        <dbReference type="Proteomes" id="UP001244341"/>
    </source>
</evidence>
<name>A0ABY8UR32_TETOB</name>
<gene>
    <name evidence="2" type="ORF">OEZ85_013669</name>
</gene>
<sequence length="509" mass="53149">MLMLHILQPLVVFSLLLGGDVGLLATAQQPVDAQVGHPKLGASTAHKAAAAESKVVNSATTNADLHYPGWYGGGIYYRGMLRCKQEICSPNWRTICIGHAAGCRNKHCRWVNAPNGAVCDVGRCIQGLCWQGVCMGGGPATCPAHPEQCMQYKCNPRTGLCTETWPKPDGSPCKGGSCKSGKCVPDATACPPDPNKCSRYKFNNATAKCELEVTSCPQQPPDACKMLRCKKTTGLCTALWNRPDGTTCPGGSCKGGACSKNSTAICPVPCRNHTDDCKQWKCNPSSGACDIEEDRPDNTSCPGVEAGSSCKAGICKPPAICPVCPVHPDDCKRFQCNPSTGACDIEVNRPDNTTCTGVDAGFTCKNGICKPAAICPICPPHPRDCWQFVCDPANGTCVEQPTPTGEPCREMSGPAACAGGGCVTWDCAPFPPADKPCMYWQWTTNISAGCILLPQPDGTSCSDSNSCTTGETCRAGNCTGAAVADGAACTAGRCNGTCSSSACSNLTCP</sequence>
<organism evidence="2 3">
    <name type="scientific">Tetradesmus obliquus</name>
    <name type="common">Green alga</name>
    <name type="synonym">Acutodesmus obliquus</name>
    <dbReference type="NCBI Taxonomy" id="3088"/>
    <lineage>
        <taxon>Eukaryota</taxon>
        <taxon>Viridiplantae</taxon>
        <taxon>Chlorophyta</taxon>
        <taxon>core chlorophytes</taxon>
        <taxon>Chlorophyceae</taxon>
        <taxon>CS clade</taxon>
        <taxon>Sphaeropleales</taxon>
        <taxon>Scenedesmaceae</taxon>
        <taxon>Tetradesmus</taxon>
    </lineage>
</organism>
<evidence type="ECO:0000313" key="2">
    <source>
        <dbReference type="EMBL" id="WIA24054.1"/>
    </source>
</evidence>
<reference evidence="2 3" key="1">
    <citation type="submission" date="2023-05" db="EMBL/GenBank/DDBJ databases">
        <title>A 100% complete, gapless, phased diploid assembly of the Scenedesmus obliquus UTEX 3031 genome.</title>
        <authorList>
            <person name="Biondi T.C."/>
            <person name="Hanschen E.R."/>
            <person name="Kwon T."/>
            <person name="Eng W."/>
            <person name="Kruse C.P.S."/>
            <person name="Koehler S.I."/>
            <person name="Kunde Y."/>
            <person name="Gleasner C.D."/>
            <person name="You Mak K.T."/>
            <person name="Polle J."/>
            <person name="Hovde B.T."/>
            <person name="Starkenburg S.R."/>
        </authorList>
    </citation>
    <scope>NUCLEOTIDE SEQUENCE [LARGE SCALE GENOMIC DNA]</scope>
    <source>
        <strain evidence="2 3">DOE0152z</strain>
    </source>
</reference>
<feature type="chain" id="PRO_5047391743" evidence="1">
    <location>
        <begin position="19"/>
        <end position="509"/>
    </location>
</feature>
<feature type="signal peptide" evidence="1">
    <location>
        <begin position="1"/>
        <end position="18"/>
    </location>
</feature>
<dbReference type="Proteomes" id="UP001244341">
    <property type="component" value="Chromosome 17b"/>
</dbReference>
<evidence type="ECO:0000256" key="1">
    <source>
        <dbReference type="SAM" id="SignalP"/>
    </source>
</evidence>
<protein>
    <submittedName>
        <fullName evidence="2">Uncharacterized protein</fullName>
    </submittedName>
</protein>